<keyword evidence="1" id="KW-1133">Transmembrane helix</keyword>
<keyword evidence="3" id="KW-1185">Reference proteome</keyword>
<evidence type="ECO:0000313" key="3">
    <source>
        <dbReference type="Proteomes" id="UP000032946"/>
    </source>
</evidence>
<protein>
    <submittedName>
        <fullName evidence="2">Uncharacterized protein</fullName>
    </submittedName>
</protein>
<feature type="transmembrane region" description="Helical" evidence="1">
    <location>
        <begin position="6"/>
        <end position="26"/>
    </location>
</feature>
<dbReference type="EMBL" id="FO818640">
    <property type="protein sequence ID" value="CDM96864.1"/>
    <property type="molecule type" value="Genomic_DNA"/>
</dbReference>
<proteinExistence type="predicted"/>
<accession>A0A9P1KIW8</accession>
<evidence type="ECO:0000313" key="2">
    <source>
        <dbReference type="EMBL" id="CDM96864.1"/>
    </source>
</evidence>
<keyword evidence="1" id="KW-0812">Transmembrane</keyword>
<reference evidence="2 3" key="1">
    <citation type="submission" date="2014-02" db="EMBL/GenBank/DDBJ databases">
        <authorList>
            <person name="Genoscope - CEA"/>
        </authorList>
    </citation>
    <scope>NUCLEOTIDE SEQUENCE [LARGE SCALE GENOMIC DNA]</scope>
    <source>
        <strain evidence="2 3">PCC 8005</strain>
    </source>
</reference>
<keyword evidence="1" id="KW-0472">Membrane</keyword>
<name>A0A9P1KIW8_9CYAN</name>
<gene>
    <name evidence="2" type="ORF">ARTHRO_41273</name>
</gene>
<organism evidence="2 3">
    <name type="scientific">Limnospira indica PCC 8005</name>
    <dbReference type="NCBI Taxonomy" id="376219"/>
    <lineage>
        <taxon>Bacteria</taxon>
        <taxon>Bacillati</taxon>
        <taxon>Cyanobacteriota</taxon>
        <taxon>Cyanophyceae</taxon>
        <taxon>Oscillatoriophycideae</taxon>
        <taxon>Oscillatoriales</taxon>
        <taxon>Sirenicapillariaceae</taxon>
        <taxon>Limnospira</taxon>
    </lineage>
</organism>
<dbReference type="Proteomes" id="UP000032946">
    <property type="component" value="Chromosome"/>
</dbReference>
<sequence>MKTFRWTFAHGIAFHAFFVVLIGLGLPKPFFKLACAICAPTRLYSLQSNRDPSAYPYHYSKALASGHISPPNRLTLTLFATDSLDQIIRA</sequence>
<dbReference type="AlphaFoldDB" id="A0A9P1KIW8"/>
<evidence type="ECO:0000256" key="1">
    <source>
        <dbReference type="SAM" id="Phobius"/>
    </source>
</evidence>